<keyword evidence="2" id="KW-1185">Reference proteome</keyword>
<feature type="non-terminal residue" evidence="1">
    <location>
        <position position="1"/>
    </location>
</feature>
<dbReference type="GeneID" id="33571571"/>
<dbReference type="InParanoid" id="A0A1Y2H154"/>
<accession>A0A1Y2H154</accession>
<gene>
    <name evidence="1" type="ORF">BCR41DRAFT_419227</name>
</gene>
<comment type="caution">
    <text evidence="1">The sequence shown here is derived from an EMBL/GenBank/DDBJ whole genome shotgun (WGS) entry which is preliminary data.</text>
</comment>
<protein>
    <submittedName>
        <fullName evidence="1">Uncharacterized protein</fullName>
    </submittedName>
</protein>
<proteinExistence type="predicted"/>
<dbReference type="Proteomes" id="UP000193648">
    <property type="component" value="Unassembled WGS sequence"/>
</dbReference>
<dbReference type="RefSeq" id="XP_021885190.1">
    <property type="nucleotide sequence ID" value="XM_022029728.1"/>
</dbReference>
<organism evidence="1 2">
    <name type="scientific">Lobosporangium transversale</name>
    <dbReference type="NCBI Taxonomy" id="64571"/>
    <lineage>
        <taxon>Eukaryota</taxon>
        <taxon>Fungi</taxon>
        <taxon>Fungi incertae sedis</taxon>
        <taxon>Mucoromycota</taxon>
        <taxon>Mortierellomycotina</taxon>
        <taxon>Mortierellomycetes</taxon>
        <taxon>Mortierellales</taxon>
        <taxon>Mortierellaceae</taxon>
        <taxon>Lobosporangium</taxon>
    </lineage>
</organism>
<name>A0A1Y2H154_9FUNG</name>
<dbReference type="AlphaFoldDB" id="A0A1Y2H154"/>
<reference evidence="1 2" key="1">
    <citation type="submission" date="2016-07" db="EMBL/GenBank/DDBJ databases">
        <title>Pervasive Adenine N6-methylation of Active Genes in Fungi.</title>
        <authorList>
            <consortium name="DOE Joint Genome Institute"/>
            <person name="Mondo S.J."/>
            <person name="Dannebaum R.O."/>
            <person name="Kuo R.C."/>
            <person name="Labutti K."/>
            <person name="Haridas S."/>
            <person name="Kuo A."/>
            <person name="Salamov A."/>
            <person name="Ahrendt S.R."/>
            <person name="Lipzen A."/>
            <person name="Sullivan W."/>
            <person name="Andreopoulos W.B."/>
            <person name="Clum A."/>
            <person name="Lindquist E."/>
            <person name="Daum C."/>
            <person name="Ramamoorthy G.K."/>
            <person name="Gryganskyi A."/>
            <person name="Culley D."/>
            <person name="Magnuson J.K."/>
            <person name="James T.Y."/>
            <person name="O'Malley M.A."/>
            <person name="Stajich J.E."/>
            <person name="Spatafora J.W."/>
            <person name="Visel A."/>
            <person name="Grigoriev I.V."/>
        </authorList>
    </citation>
    <scope>NUCLEOTIDE SEQUENCE [LARGE SCALE GENOMIC DNA]</scope>
    <source>
        <strain evidence="1 2">NRRL 3116</strain>
    </source>
</reference>
<evidence type="ECO:0000313" key="2">
    <source>
        <dbReference type="Proteomes" id="UP000193648"/>
    </source>
</evidence>
<sequence length="73" mass="8347">IYNSRSSLTFFLFFSSHTIQHSKQKQLTRSLLPIQHHEVLHHCCPFHGCCRLGYVRSQLSCFDGGLNAGSKCH</sequence>
<dbReference type="EMBL" id="MCFF01000004">
    <property type="protein sequence ID" value="ORZ27463.1"/>
    <property type="molecule type" value="Genomic_DNA"/>
</dbReference>
<evidence type="ECO:0000313" key="1">
    <source>
        <dbReference type="EMBL" id="ORZ27463.1"/>
    </source>
</evidence>